<feature type="transmembrane region" description="Helical" evidence="5">
    <location>
        <begin position="420"/>
        <end position="439"/>
    </location>
</feature>
<feature type="transmembrane region" description="Helical" evidence="5">
    <location>
        <begin position="285"/>
        <end position="306"/>
    </location>
</feature>
<reference evidence="7" key="1">
    <citation type="submission" date="2020-07" db="EMBL/GenBank/DDBJ databases">
        <title>Huge and variable diversity of episymbiotic CPR bacteria and DPANN archaea in groundwater ecosystems.</title>
        <authorList>
            <person name="He C.Y."/>
            <person name="Keren R."/>
            <person name="Whittaker M."/>
            <person name="Farag I.F."/>
            <person name="Doudna J."/>
            <person name="Cate J.H.D."/>
            <person name="Banfield J.F."/>
        </authorList>
    </citation>
    <scope>NUCLEOTIDE SEQUENCE</scope>
    <source>
        <strain evidence="7">NC_groundwater_1586_Pr3_B-0.1um_66_15</strain>
    </source>
</reference>
<feature type="transmembrane region" description="Helical" evidence="5">
    <location>
        <begin position="151"/>
        <end position="174"/>
    </location>
</feature>
<feature type="transmembrane region" description="Helical" evidence="5">
    <location>
        <begin position="252"/>
        <end position="273"/>
    </location>
</feature>
<accession>A0A933NVR5</accession>
<comment type="subcellular location">
    <subcellularLocation>
        <location evidence="1">Membrane</location>
        <topology evidence="1">Multi-pass membrane protein</topology>
    </subcellularLocation>
</comment>
<dbReference type="InterPro" id="IPR020846">
    <property type="entry name" value="MFS_dom"/>
</dbReference>
<protein>
    <submittedName>
        <fullName evidence="7">MFS transporter</fullName>
    </submittedName>
</protein>
<comment type="caution">
    <text evidence="7">The sequence shown here is derived from an EMBL/GenBank/DDBJ whole genome shotgun (WGS) entry which is preliminary data.</text>
</comment>
<dbReference type="PANTHER" id="PTHR23501:SF1">
    <property type="entry name" value="TRANSPORT PROTEIN HSRA-RELATED"/>
    <property type="match status" value="1"/>
</dbReference>
<dbReference type="EMBL" id="JACRAF010000016">
    <property type="protein sequence ID" value="MBI4921109.1"/>
    <property type="molecule type" value="Genomic_DNA"/>
</dbReference>
<evidence type="ECO:0000256" key="1">
    <source>
        <dbReference type="ARBA" id="ARBA00004141"/>
    </source>
</evidence>
<sequence>MILAVALFMENMDSTVIATSLAAIANDIGSQPIALKLALTAYLVALAIFIPISSWMADRWGSRNVFRIAILVFIAGSVACAISNSLLTFVGSRFLQGMGGAMMTPIARLVLVRITPRNQLVDAMAWLSIPGLIGPIVGPPVGGFLTTYLSWHWIFLINVPIGLIGIALVSRFLPEFHRNAPRRMDFRGFVLAGTAFAGWVFGISVLTLPALPASFGVAAVVGGTLSAAVYLWHAQRTEYPLLDLKLLRLPLFRNTIVSGSFLRLGTGAMPFLFPLMLQLAFGLDAFESGLVTFASAVGAFAAKFVAEWIIQRLGFRTTLIAATFMTVLGVLAMGLYTPETPMLLIMAALVVTGFFQSMFWTATNAFTFADIDDKDSGQANVISQVTVQLTLAFGVAIGGGALEGARLLHGGEPLLGDFHLAFYAMSVLALMSTILFWRLPKNAGAHLSGHRRENAELHAGE</sequence>
<feature type="transmembrane region" description="Helical" evidence="5">
    <location>
        <begin position="318"/>
        <end position="336"/>
    </location>
</feature>
<evidence type="ECO:0000256" key="5">
    <source>
        <dbReference type="SAM" id="Phobius"/>
    </source>
</evidence>
<feature type="transmembrane region" description="Helical" evidence="5">
    <location>
        <begin position="123"/>
        <end position="145"/>
    </location>
</feature>
<keyword evidence="4 5" id="KW-0472">Membrane</keyword>
<gene>
    <name evidence="7" type="ORF">HY834_05125</name>
</gene>
<proteinExistence type="predicted"/>
<name>A0A933NVR5_9HYPH</name>
<dbReference type="Gene3D" id="1.20.1720.10">
    <property type="entry name" value="Multidrug resistance protein D"/>
    <property type="match status" value="1"/>
</dbReference>
<evidence type="ECO:0000259" key="6">
    <source>
        <dbReference type="PROSITE" id="PS50850"/>
    </source>
</evidence>
<dbReference type="Pfam" id="PF07690">
    <property type="entry name" value="MFS_1"/>
    <property type="match status" value="2"/>
</dbReference>
<keyword evidence="3 5" id="KW-1133">Transmembrane helix</keyword>
<evidence type="ECO:0000313" key="8">
    <source>
        <dbReference type="Proteomes" id="UP000782610"/>
    </source>
</evidence>
<dbReference type="Proteomes" id="UP000782610">
    <property type="component" value="Unassembled WGS sequence"/>
</dbReference>
<dbReference type="GO" id="GO:0005886">
    <property type="term" value="C:plasma membrane"/>
    <property type="evidence" value="ECO:0007669"/>
    <property type="project" value="TreeGrafter"/>
</dbReference>
<dbReference type="AlphaFoldDB" id="A0A933NVR5"/>
<dbReference type="PRINTS" id="PR01036">
    <property type="entry name" value="TCRTETB"/>
</dbReference>
<feature type="transmembrane region" description="Helical" evidence="5">
    <location>
        <begin position="65"/>
        <end position="87"/>
    </location>
</feature>
<dbReference type="GO" id="GO:0022857">
    <property type="term" value="F:transmembrane transporter activity"/>
    <property type="evidence" value="ECO:0007669"/>
    <property type="project" value="InterPro"/>
</dbReference>
<evidence type="ECO:0000256" key="3">
    <source>
        <dbReference type="ARBA" id="ARBA00022989"/>
    </source>
</evidence>
<evidence type="ECO:0000256" key="4">
    <source>
        <dbReference type="ARBA" id="ARBA00023136"/>
    </source>
</evidence>
<dbReference type="PANTHER" id="PTHR23501">
    <property type="entry name" value="MAJOR FACILITATOR SUPERFAMILY"/>
    <property type="match status" value="1"/>
</dbReference>
<feature type="domain" description="Major facilitator superfamily (MFS) profile" evidence="6">
    <location>
        <begin position="1"/>
        <end position="444"/>
    </location>
</feature>
<keyword evidence="2 5" id="KW-0812">Transmembrane</keyword>
<feature type="transmembrane region" description="Helical" evidence="5">
    <location>
        <begin position="381"/>
        <end position="400"/>
    </location>
</feature>
<feature type="transmembrane region" description="Helical" evidence="5">
    <location>
        <begin position="342"/>
        <end position="369"/>
    </location>
</feature>
<organism evidence="7 8">
    <name type="scientific">Devosia nanyangense</name>
    <dbReference type="NCBI Taxonomy" id="1228055"/>
    <lineage>
        <taxon>Bacteria</taxon>
        <taxon>Pseudomonadati</taxon>
        <taxon>Pseudomonadota</taxon>
        <taxon>Alphaproteobacteria</taxon>
        <taxon>Hyphomicrobiales</taxon>
        <taxon>Devosiaceae</taxon>
        <taxon>Devosia</taxon>
    </lineage>
</organism>
<dbReference type="SUPFAM" id="SSF103473">
    <property type="entry name" value="MFS general substrate transporter"/>
    <property type="match status" value="1"/>
</dbReference>
<dbReference type="Gene3D" id="1.20.1250.20">
    <property type="entry name" value="MFS general substrate transporter like domains"/>
    <property type="match status" value="1"/>
</dbReference>
<dbReference type="PROSITE" id="PS50850">
    <property type="entry name" value="MFS"/>
    <property type="match status" value="1"/>
</dbReference>
<feature type="transmembrane region" description="Helical" evidence="5">
    <location>
        <begin position="186"/>
        <end position="207"/>
    </location>
</feature>
<feature type="transmembrane region" description="Helical" evidence="5">
    <location>
        <begin position="213"/>
        <end position="232"/>
    </location>
</feature>
<dbReference type="InterPro" id="IPR011701">
    <property type="entry name" value="MFS"/>
</dbReference>
<evidence type="ECO:0000256" key="2">
    <source>
        <dbReference type="ARBA" id="ARBA00022692"/>
    </source>
</evidence>
<evidence type="ECO:0000313" key="7">
    <source>
        <dbReference type="EMBL" id="MBI4921109.1"/>
    </source>
</evidence>
<dbReference type="InterPro" id="IPR036259">
    <property type="entry name" value="MFS_trans_sf"/>
</dbReference>
<feature type="transmembrane region" description="Helical" evidence="5">
    <location>
        <begin position="93"/>
        <end position="111"/>
    </location>
</feature>
<feature type="transmembrane region" description="Helical" evidence="5">
    <location>
        <begin position="34"/>
        <end position="53"/>
    </location>
</feature>